<dbReference type="CDD" id="cd06171">
    <property type="entry name" value="Sigma70_r4"/>
    <property type="match status" value="1"/>
</dbReference>
<accession>A0ABT8L6Z6</accession>
<comment type="similarity">
    <text evidence="1">Belongs to the sigma-70 factor family. ECF subfamily.</text>
</comment>
<dbReference type="Gene3D" id="1.10.1740.10">
    <property type="match status" value="1"/>
</dbReference>
<feature type="domain" description="RNA polymerase sigma factor 70 region 4 type 2" evidence="7">
    <location>
        <begin position="128"/>
        <end position="177"/>
    </location>
</feature>
<dbReference type="RefSeq" id="WP_346758858.1">
    <property type="nucleotide sequence ID" value="NZ_JAUJEB010000003.1"/>
</dbReference>
<evidence type="ECO:0000256" key="4">
    <source>
        <dbReference type="ARBA" id="ARBA00023163"/>
    </source>
</evidence>
<comment type="caution">
    <text evidence="8">The sequence shown here is derived from an EMBL/GenBank/DDBJ whole genome shotgun (WGS) entry which is preliminary data.</text>
</comment>
<dbReference type="Pfam" id="PF04542">
    <property type="entry name" value="Sigma70_r2"/>
    <property type="match status" value="1"/>
</dbReference>
<gene>
    <name evidence="8" type="ORF">QQ020_15725</name>
</gene>
<keyword evidence="5" id="KW-0175">Coiled coil</keyword>
<dbReference type="InterPro" id="IPR013325">
    <property type="entry name" value="RNA_pol_sigma_r2"/>
</dbReference>
<feature type="coiled-coil region" evidence="5">
    <location>
        <begin position="112"/>
        <end position="139"/>
    </location>
</feature>
<dbReference type="InterPro" id="IPR013324">
    <property type="entry name" value="RNA_pol_sigma_r3/r4-like"/>
</dbReference>
<dbReference type="Pfam" id="PF08281">
    <property type="entry name" value="Sigma70_r4_2"/>
    <property type="match status" value="1"/>
</dbReference>
<dbReference type="NCBIfam" id="TIGR02937">
    <property type="entry name" value="sigma70-ECF"/>
    <property type="match status" value="1"/>
</dbReference>
<dbReference type="EMBL" id="JAUJEB010000003">
    <property type="protein sequence ID" value="MDN5213520.1"/>
    <property type="molecule type" value="Genomic_DNA"/>
</dbReference>
<keyword evidence="4" id="KW-0804">Transcription</keyword>
<feature type="domain" description="RNA polymerase sigma-70 region 2" evidence="6">
    <location>
        <begin position="30"/>
        <end position="94"/>
    </location>
</feature>
<keyword evidence="9" id="KW-1185">Reference proteome</keyword>
<dbReference type="InterPro" id="IPR036388">
    <property type="entry name" value="WH-like_DNA-bd_sf"/>
</dbReference>
<organism evidence="8 9">
    <name type="scientific">Agaribacillus aureus</name>
    <dbReference type="NCBI Taxonomy" id="3051825"/>
    <lineage>
        <taxon>Bacteria</taxon>
        <taxon>Pseudomonadati</taxon>
        <taxon>Bacteroidota</taxon>
        <taxon>Cytophagia</taxon>
        <taxon>Cytophagales</taxon>
        <taxon>Splendidivirgaceae</taxon>
        <taxon>Agaribacillus</taxon>
    </lineage>
</organism>
<evidence type="ECO:0000313" key="8">
    <source>
        <dbReference type="EMBL" id="MDN5213520.1"/>
    </source>
</evidence>
<evidence type="ECO:0000256" key="5">
    <source>
        <dbReference type="SAM" id="Coils"/>
    </source>
</evidence>
<evidence type="ECO:0000313" key="9">
    <source>
        <dbReference type="Proteomes" id="UP001172083"/>
    </source>
</evidence>
<keyword evidence="2" id="KW-0805">Transcription regulation</keyword>
<evidence type="ECO:0000256" key="1">
    <source>
        <dbReference type="ARBA" id="ARBA00010641"/>
    </source>
</evidence>
<dbReference type="PANTHER" id="PTHR43133">
    <property type="entry name" value="RNA POLYMERASE ECF-TYPE SIGMA FACTO"/>
    <property type="match status" value="1"/>
</dbReference>
<dbReference type="Gene3D" id="1.10.10.10">
    <property type="entry name" value="Winged helix-like DNA-binding domain superfamily/Winged helix DNA-binding domain"/>
    <property type="match status" value="1"/>
</dbReference>
<evidence type="ECO:0000256" key="3">
    <source>
        <dbReference type="ARBA" id="ARBA00023082"/>
    </source>
</evidence>
<evidence type="ECO:0000259" key="6">
    <source>
        <dbReference type="Pfam" id="PF04542"/>
    </source>
</evidence>
<name>A0ABT8L6Z6_9BACT</name>
<keyword evidence="3" id="KW-0731">Sigma factor</keyword>
<dbReference type="InterPro" id="IPR007627">
    <property type="entry name" value="RNA_pol_sigma70_r2"/>
</dbReference>
<reference evidence="8" key="1">
    <citation type="submission" date="2023-06" db="EMBL/GenBank/DDBJ databases">
        <title>Genomic of Agaribacillus aureum.</title>
        <authorList>
            <person name="Wang G."/>
        </authorList>
    </citation>
    <scope>NUCLEOTIDE SEQUENCE</scope>
    <source>
        <strain evidence="8">BMA12</strain>
    </source>
</reference>
<dbReference type="InterPro" id="IPR039425">
    <property type="entry name" value="RNA_pol_sigma-70-like"/>
</dbReference>
<dbReference type="InterPro" id="IPR014284">
    <property type="entry name" value="RNA_pol_sigma-70_dom"/>
</dbReference>
<dbReference type="PANTHER" id="PTHR43133:SF46">
    <property type="entry name" value="RNA POLYMERASE SIGMA-70 FACTOR ECF SUBFAMILY"/>
    <property type="match status" value="1"/>
</dbReference>
<evidence type="ECO:0000259" key="7">
    <source>
        <dbReference type="Pfam" id="PF08281"/>
    </source>
</evidence>
<dbReference type="SUPFAM" id="SSF88659">
    <property type="entry name" value="Sigma3 and sigma4 domains of RNA polymerase sigma factors"/>
    <property type="match status" value="1"/>
</dbReference>
<evidence type="ECO:0000256" key="2">
    <source>
        <dbReference type="ARBA" id="ARBA00023015"/>
    </source>
</evidence>
<dbReference type="InterPro" id="IPR013249">
    <property type="entry name" value="RNA_pol_sigma70_r4_t2"/>
</dbReference>
<sequence>MNKALKRLPDIQLWIKFKQGNRQAFKLIYYTYYQHLFNYGLKLSGHTDITEDCIQDLFLKLWKNKKNLGDVNSIKAYLFKSFRRILIDLIKSDKKNNNVIDLPAEYDVHLSVEEILIKNESSQQQLTSLEKALNNLSKRQKEIIYLCFFKGMSYMEITEVIPIKYQTVRNCMHEAVKILRKHVTYH</sequence>
<dbReference type="SUPFAM" id="SSF88946">
    <property type="entry name" value="Sigma2 domain of RNA polymerase sigma factors"/>
    <property type="match status" value="1"/>
</dbReference>
<protein>
    <submittedName>
        <fullName evidence="8">Sigma-70 family RNA polymerase sigma factor</fullName>
    </submittedName>
</protein>
<proteinExistence type="inferred from homology"/>
<dbReference type="Proteomes" id="UP001172083">
    <property type="component" value="Unassembled WGS sequence"/>
</dbReference>